<dbReference type="AlphaFoldDB" id="A0A645A6N2"/>
<sequence>MHEQAVHRDHQQHGKHAHEAQHDAHGDRERRIQTAHHCQRNADIRREVGVPRHGTAGRDETDKDGLHRGAHEDARGDVAEDDADDKPGNQRAAQRIPPAERQPRRVDAGKVPEHRDEDSLKQRHALCLLNLRIFWGAAPNPAQGHAPMNLSIKGGVPKGVNTPLAGARGRSLRKAQD</sequence>
<feature type="compositionally biased region" description="Basic and acidic residues" evidence="1">
    <location>
        <begin position="40"/>
        <end position="78"/>
    </location>
</feature>
<gene>
    <name evidence="2" type="ORF">SDC9_95562</name>
</gene>
<feature type="region of interest" description="Disordered" evidence="1">
    <location>
        <begin position="1"/>
        <end position="118"/>
    </location>
</feature>
<name>A0A645A6N2_9ZZZZ</name>
<accession>A0A645A6N2</accession>
<reference evidence="2" key="1">
    <citation type="submission" date="2019-08" db="EMBL/GenBank/DDBJ databases">
        <authorList>
            <person name="Kucharzyk K."/>
            <person name="Murdoch R.W."/>
            <person name="Higgins S."/>
            <person name="Loffler F."/>
        </authorList>
    </citation>
    <scope>NUCLEOTIDE SEQUENCE</scope>
</reference>
<feature type="compositionally biased region" description="Basic and acidic residues" evidence="1">
    <location>
        <begin position="101"/>
        <end position="118"/>
    </location>
</feature>
<organism evidence="2">
    <name type="scientific">bioreactor metagenome</name>
    <dbReference type="NCBI Taxonomy" id="1076179"/>
    <lineage>
        <taxon>unclassified sequences</taxon>
        <taxon>metagenomes</taxon>
        <taxon>ecological metagenomes</taxon>
    </lineage>
</organism>
<evidence type="ECO:0000256" key="1">
    <source>
        <dbReference type="SAM" id="MobiDB-lite"/>
    </source>
</evidence>
<feature type="compositionally biased region" description="Basic and acidic residues" evidence="1">
    <location>
        <begin position="1"/>
        <end position="32"/>
    </location>
</feature>
<proteinExistence type="predicted"/>
<evidence type="ECO:0000313" key="2">
    <source>
        <dbReference type="EMBL" id="MPM48835.1"/>
    </source>
</evidence>
<protein>
    <submittedName>
        <fullName evidence="2">Uncharacterized protein</fullName>
    </submittedName>
</protein>
<dbReference type="EMBL" id="VSSQ01012272">
    <property type="protein sequence ID" value="MPM48835.1"/>
    <property type="molecule type" value="Genomic_DNA"/>
</dbReference>
<comment type="caution">
    <text evidence="2">The sequence shown here is derived from an EMBL/GenBank/DDBJ whole genome shotgun (WGS) entry which is preliminary data.</text>
</comment>